<evidence type="ECO:0000256" key="9">
    <source>
        <dbReference type="ARBA" id="ARBA00023237"/>
    </source>
</evidence>
<dbReference type="Gene3D" id="2.40.170.20">
    <property type="entry name" value="TonB-dependent receptor, beta-barrel domain"/>
    <property type="match status" value="1"/>
</dbReference>
<dbReference type="InterPro" id="IPR037066">
    <property type="entry name" value="Plug_dom_sf"/>
</dbReference>
<dbReference type="Pfam" id="PF00593">
    <property type="entry name" value="TonB_dep_Rec_b-barrel"/>
    <property type="match status" value="1"/>
</dbReference>
<dbReference type="STRING" id="1280950.HJO_14902"/>
<comment type="caution">
    <text evidence="14">The sequence shown here is derived from an EMBL/GenBank/DDBJ whole genome shotgun (WGS) entry which is preliminary data.</text>
</comment>
<dbReference type="InterPro" id="IPR039426">
    <property type="entry name" value="TonB-dep_rcpt-like"/>
</dbReference>
<protein>
    <submittedName>
        <fullName evidence="14">TonB-dependent receptor, plug</fullName>
    </submittedName>
</protein>
<dbReference type="InterPro" id="IPR000531">
    <property type="entry name" value="Beta-barrel_TonB"/>
</dbReference>
<evidence type="ECO:0000256" key="2">
    <source>
        <dbReference type="ARBA" id="ARBA00022448"/>
    </source>
</evidence>
<dbReference type="GO" id="GO:0009279">
    <property type="term" value="C:cell outer membrane"/>
    <property type="evidence" value="ECO:0007669"/>
    <property type="project" value="UniProtKB-SubCell"/>
</dbReference>
<sequence length="635" mass="69319">MHLDEGHQDDEHEHKTLDTVIVRATRSGRAVNDEPVRVEVINREEIEEKAIMRPGNVSMLVAETGGVRVQTTSPALGAANIRLQGLYGRYTQLLSDGLPLYGGQAASIGLLQIPPTDLSQVEVIKGSASSFYGGSALGGVINLVSRRPGNAAAGEVLLNLTTEDGQDLTSYFETPLNDQLGVSLTAGAHRQTAQDFDADGWIDMPSYERWTARPRLFWDAADGSTLYATLGFMTEQREGGTLPGHTVPDGTAFSQNQDTTRLDGGFIAERPLSDTVTLNLRGSAMAQDHEHRFGPSVEKDSHENYLIEASLSGGTPGTNWLVGAAFQSDDYTSDAFPVFDYTYNVPGLFGQIDHDFSEALSVSVSGRLDGHSEFGTQFSPRASILYKPGDVTIRASYGRGFFAPTPFVEDIEAAGLSRLMPLSDLQEETAETASMDVGYRRGQIETNVSVFGSNVDAVTELEAFASTPGGALDRVRLVNALGKTEIRGAELLFRYFWNDFKLTGSYLYLDATENAPLGGRREIELTPKHSAGFVAMWEQHGRGLLGFEAYYTGEQRLDGNPYRATSKPYLHLGLLGQITMGRASWFINAENLLDVRQTKEHPLVLPARAPDGQWTTDIWSRNDGFILNGGVRLKF</sequence>
<evidence type="ECO:0000256" key="7">
    <source>
        <dbReference type="ARBA" id="ARBA00023136"/>
    </source>
</evidence>
<keyword evidence="8 14" id="KW-0675">Receptor</keyword>
<evidence type="ECO:0000256" key="4">
    <source>
        <dbReference type="ARBA" id="ARBA00022692"/>
    </source>
</evidence>
<evidence type="ECO:0000256" key="3">
    <source>
        <dbReference type="ARBA" id="ARBA00022452"/>
    </source>
</evidence>
<evidence type="ECO:0000256" key="10">
    <source>
        <dbReference type="PROSITE-ProRule" id="PRU01360"/>
    </source>
</evidence>
<keyword evidence="3 10" id="KW-1134">Transmembrane beta strand</keyword>
<feature type="domain" description="TonB-dependent receptor-like beta-barrel" evidence="12">
    <location>
        <begin position="194"/>
        <end position="592"/>
    </location>
</feature>
<dbReference type="SUPFAM" id="SSF56935">
    <property type="entry name" value="Porins"/>
    <property type="match status" value="1"/>
</dbReference>
<keyword evidence="15" id="KW-1185">Reference proteome</keyword>
<dbReference type="GO" id="GO:0015344">
    <property type="term" value="F:siderophore uptake transmembrane transporter activity"/>
    <property type="evidence" value="ECO:0007669"/>
    <property type="project" value="TreeGrafter"/>
</dbReference>
<keyword evidence="4 10" id="KW-0812">Transmembrane</keyword>
<evidence type="ECO:0000256" key="11">
    <source>
        <dbReference type="RuleBase" id="RU003357"/>
    </source>
</evidence>
<dbReference type="EMBL" id="ARYK01000008">
    <property type="protein sequence ID" value="KCZ89516.1"/>
    <property type="molecule type" value="Genomic_DNA"/>
</dbReference>
<dbReference type="Proteomes" id="UP000025171">
    <property type="component" value="Unassembled WGS sequence"/>
</dbReference>
<keyword evidence="2 10" id="KW-0813">Transport</keyword>
<comment type="similarity">
    <text evidence="10 11">Belongs to the TonB-dependent receptor family.</text>
</comment>
<evidence type="ECO:0000256" key="8">
    <source>
        <dbReference type="ARBA" id="ARBA00023170"/>
    </source>
</evidence>
<dbReference type="PATRIC" id="fig|1280950.3.peg.2993"/>
<dbReference type="Pfam" id="PF07715">
    <property type="entry name" value="Plug"/>
    <property type="match status" value="1"/>
</dbReference>
<organism evidence="14 15">
    <name type="scientific">Hyphomonas johnsonii MHS-2</name>
    <dbReference type="NCBI Taxonomy" id="1280950"/>
    <lineage>
        <taxon>Bacteria</taxon>
        <taxon>Pseudomonadati</taxon>
        <taxon>Pseudomonadota</taxon>
        <taxon>Alphaproteobacteria</taxon>
        <taxon>Hyphomonadales</taxon>
        <taxon>Hyphomonadaceae</taxon>
        <taxon>Hyphomonas</taxon>
    </lineage>
</organism>
<keyword evidence="6 11" id="KW-0798">TonB box</keyword>
<gene>
    <name evidence="14" type="ORF">HJO_14902</name>
</gene>
<dbReference type="PROSITE" id="PS52016">
    <property type="entry name" value="TONB_DEPENDENT_REC_3"/>
    <property type="match status" value="1"/>
</dbReference>
<dbReference type="eggNOG" id="COG4771">
    <property type="taxonomic scope" value="Bacteria"/>
</dbReference>
<dbReference type="AlphaFoldDB" id="A0A059FG63"/>
<proteinExistence type="inferred from homology"/>
<evidence type="ECO:0000259" key="13">
    <source>
        <dbReference type="Pfam" id="PF07715"/>
    </source>
</evidence>
<keyword evidence="7 10" id="KW-0472">Membrane</keyword>
<evidence type="ECO:0000256" key="6">
    <source>
        <dbReference type="ARBA" id="ARBA00023077"/>
    </source>
</evidence>
<name>A0A059FG63_9PROT</name>
<evidence type="ECO:0000256" key="5">
    <source>
        <dbReference type="ARBA" id="ARBA00022729"/>
    </source>
</evidence>
<dbReference type="InterPro" id="IPR012910">
    <property type="entry name" value="Plug_dom"/>
</dbReference>
<evidence type="ECO:0000313" key="15">
    <source>
        <dbReference type="Proteomes" id="UP000025171"/>
    </source>
</evidence>
<feature type="domain" description="TonB-dependent receptor plug" evidence="13">
    <location>
        <begin position="32"/>
        <end position="140"/>
    </location>
</feature>
<dbReference type="GO" id="GO:0044718">
    <property type="term" value="P:siderophore transmembrane transport"/>
    <property type="evidence" value="ECO:0007669"/>
    <property type="project" value="TreeGrafter"/>
</dbReference>
<comment type="subcellular location">
    <subcellularLocation>
        <location evidence="1 10">Cell outer membrane</location>
        <topology evidence="1 10">Multi-pass membrane protein</topology>
    </subcellularLocation>
</comment>
<dbReference type="PANTHER" id="PTHR30069:SF29">
    <property type="entry name" value="HEMOGLOBIN AND HEMOGLOBIN-HAPTOGLOBIN-BINDING PROTEIN 1-RELATED"/>
    <property type="match status" value="1"/>
</dbReference>
<keyword evidence="9 10" id="KW-0998">Cell outer membrane</keyword>
<dbReference type="Gene3D" id="2.170.130.10">
    <property type="entry name" value="TonB-dependent receptor, plug domain"/>
    <property type="match status" value="1"/>
</dbReference>
<evidence type="ECO:0000259" key="12">
    <source>
        <dbReference type="Pfam" id="PF00593"/>
    </source>
</evidence>
<reference evidence="14 15" key="1">
    <citation type="journal article" date="2014" name="Antonie Van Leeuwenhoek">
        <title>Hyphomonas beringensis sp. nov. and Hyphomonas chukchiensis sp. nov., isolated from surface seawater of the Bering Sea and Chukchi Sea.</title>
        <authorList>
            <person name="Li C."/>
            <person name="Lai Q."/>
            <person name="Li G."/>
            <person name="Dong C."/>
            <person name="Wang J."/>
            <person name="Liao Y."/>
            <person name="Shao Z."/>
        </authorList>
    </citation>
    <scope>NUCLEOTIDE SEQUENCE [LARGE SCALE GENOMIC DNA]</scope>
    <source>
        <strain evidence="14 15">MHS-2</strain>
    </source>
</reference>
<evidence type="ECO:0000313" key="14">
    <source>
        <dbReference type="EMBL" id="KCZ89516.1"/>
    </source>
</evidence>
<dbReference type="PANTHER" id="PTHR30069">
    <property type="entry name" value="TONB-DEPENDENT OUTER MEMBRANE RECEPTOR"/>
    <property type="match status" value="1"/>
</dbReference>
<dbReference type="InterPro" id="IPR036942">
    <property type="entry name" value="Beta-barrel_TonB_sf"/>
</dbReference>
<evidence type="ECO:0000256" key="1">
    <source>
        <dbReference type="ARBA" id="ARBA00004571"/>
    </source>
</evidence>
<accession>A0A059FG63</accession>
<keyword evidence="5" id="KW-0732">Signal</keyword>